<dbReference type="EMBL" id="FQVX01000002">
    <property type="protein sequence ID" value="SHG17458.1"/>
    <property type="molecule type" value="Genomic_DNA"/>
</dbReference>
<evidence type="ECO:0000313" key="5">
    <source>
        <dbReference type="Proteomes" id="UP000184471"/>
    </source>
</evidence>
<feature type="domain" description="SnoaL-like" evidence="3">
    <location>
        <begin position="31"/>
        <end position="182"/>
    </location>
</feature>
<dbReference type="OrthoDB" id="8217881at2"/>
<evidence type="ECO:0000256" key="1">
    <source>
        <dbReference type="SAM" id="Coils"/>
    </source>
</evidence>
<reference evidence="4 5" key="1">
    <citation type="submission" date="2016-11" db="EMBL/GenBank/DDBJ databases">
        <authorList>
            <person name="Jaros S."/>
            <person name="Januszkiewicz K."/>
            <person name="Wedrychowicz H."/>
        </authorList>
    </citation>
    <scope>NUCLEOTIDE SEQUENCE [LARGE SCALE GENOMIC DNA]</scope>
    <source>
        <strain evidence="4 5">DSM 45408</strain>
    </source>
</reference>
<dbReference type="AlphaFoldDB" id="A0A1M5HNI4"/>
<feature type="coiled-coil region" evidence="1">
    <location>
        <begin position="1"/>
        <end position="35"/>
    </location>
</feature>
<feature type="region of interest" description="Disordered" evidence="2">
    <location>
        <begin position="241"/>
        <end position="260"/>
    </location>
</feature>
<evidence type="ECO:0000256" key="2">
    <source>
        <dbReference type="SAM" id="MobiDB-lite"/>
    </source>
</evidence>
<accession>A0A1M5HNI4</accession>
<dbReference type="RefSeq" id="WP_073419740.1">
    <property type="nucleotide sequence ID" value="NZ_FQVX01000002.1"/>
</dbReference>
<keyword evidence="1" id="KW-0175">Coiled coil</keyword>
<dbReference type="SUPFAM" id="SSF54427">
    <property type="entry name" value="NTF2-like"/>
    <property type="match status" value="1"/>
</dbReference>
<organism evidence="4 5">
    <name type="scientific">Geodermatophilus nigrescens</name>
    <dbReference type="NCBI Taxonomy" id="1070870"/>
    <lineage>
        <taxon>Bacteria</taxon>
        <taxon>Bacillati</taxon>
        <taxon>Actinomycetota</taxon>
        <taxon>Actinomycetes</taxon>
        <taxon>Geodermatophilales</taxon>
        <taxon>Geodermatophilaceae</taxon>
        <taxon>Geodermatophilus</taxon>
    </lineage>
</organism>
<dbReference type="InterPro" id="IPR037401">
    <property type="entry name" value="SnoaL-like"/>
</dbReference>
<dbReference type="STRING" id="1070870.SAMN05444351_1668"/>
<dbReference type="Gene3D" id="3.10.450.50">
    <property type="match status" value="1"/>
</dbReference>
<gene>
    <name evidence="4" type="ORF">SAMN05444351_1668</name>
</gene>
<protein>
    <submittedName>
        <fullName evidence="4">SnoaL-like domain-containing protein</fullName>
    </submittedName>
</protein>
<dbReference type="Pfam" id="PF13577">
    <property type="entry name" value="SnoaL_4"/>
    <property type="match status" value="1"/>
</dbReference>
<dbReference type="Proteomes" id="UP000184471">
    <property type="component" value="Unassembled WGS sequence"/>
</dbReference>
<dbReference type="InterPro" id="IPR032710">
    <property type="entry name" value="NTF2-like_dom_sf"/>
</dbReference>
<keyword evidence="5" id="KW-1185">Reference proteome</keyword>
<evidence type="ECO:0000313" key="4">
    <source>
        <dbReference type="EMBL" id="SHG17458.1"/>
    </source>
</evidence>
<sequence length="260" mass="29868">MTTTEISIEALARRVDELQQQLETTRLEATRAADRGAVDNVFNRYMHYHNAYEDERIIAELWAAPGTPGMWSRYNNVGRYTTYESVTAYHRGRPRPVGKLLFHYATTPVIEVGADGRTAKGIWIMAGLESGLMDPEVARNVPPWVLSGGDVDGKPVWAHWVWCKYGVDFVKQDGEWRIWHFRCYEVARAPFNRDWISFAKDNQESHDSQLAWFGDDGVPVFLPPVDEPVETDYHPYANDRAQTLEPLPPVPYTDFEDTFK</sequence>
<proteinExistence type="predicted"/>
<name>A0A1M5HNI4_9ACTN</name>
<evidence type="ECO:0000259" key="3">
    <source>
        <dbReference type="Pfam" id="PF13577"/>
    </source>
</evidence>